<name>R0M2I0_ANAPL</name>
<evidence type="ECO:0000256" key="1">
    <source>
        <dbReference type="SAM" id="MobiDB-lite"/>
    </source>
</evidence>
<reference evidence="3" key="1">
    <citation type="journal article" date="2013" name="Nat. Genet.">
        <title>The duck genome and transcriptome provide insight into an avian influenza virus reservoir species.</title>
        <authorList>
            <person name="Huang Y."/>
            <person name="Li Y."/>
            <person name="Burt D.W."/>
            <person name="Chen H."/>
            <person name="Zhang Y."/>
            <person name="Qian W."/>
            <person name="Kim H."/>
            <person name="Gan S."/>
            <person name="Zhao Y."/>
            <person name="Li J."/>
            <person name="Yi K."/>
            <person name="Feng H."/>
            <person name="Zhu P."/>
            <person name="Li B."/>
            <person name="Liu Q."/>
            <person name="Fairley S."/>
            <person name="Magor K.E."/>
            <person name="Du Z."/>
            <person name="Hu X."/>
            <person name="Goodman L."/>
            <person name="Tafer H."/>
            <person name="Vignal A."/>
            <person name="Lee T."/>
            <person name="Kim K.W."/>
            <person name="Sheng Z."/>
            <person name="An Y."/>
            <person name="Searle S."/>
            <person name="Herrero J."/>
            <person name="Groenen M.A."/>
            <person name="Crooijmans R.P."/>
            <person name="Faraut T."/>
            <person name="Cai Q."/>
            <person name="Webster R.G."/>
            <person name="Aldridge J.R."/>
            <person name="Warren W.C."/>
            <person name="Bartschat S."/>
            <person name="Kehr S."/>
            <person name="Marz M."/>
            <person name="Stadler P.F."/>
            <person name="Smith J."/>
            <person name="Kraus R.H."/>
            <person name="Zhao Y."/>
            <person name="Ren L."/>
            <person name="Fei J."/>
            <person name="Morisson M."/>
            <person name="Kaiser P."/>
            <person name="Griffin D.K."/>
            <person name="Rao M."/>
            <person name="Pitel F."/>
            <person name="Wang J."/>
            <person name="Li N."/>
        </authorList>
    </citation>
    <scope>NUCLEOTIDE SEQUENCE [LARGE SCALE GENOMIC DNA]</scope>
</reference>
<organism evidence="2 3">
    <name type="scientific">Anas platyrhynchos</name>
    <name type="common">Mallard</name>
    <name type="synonym">Anas boschas</name>
    <dbReference type="NCBI Taxonomy" id="8839"/>
    <lineage>
        <taxon>Eukaryota</taxon>
        <taxon>Metazoa</taxon>
        <taxon>Chordata</taxon>
        <taxon>Craniata</taxon>
        <taxon>Vertebrata</taxon>
        <taxon>Euteleostomi</taxon>
        <taxon>Archelosauria</taxon>
        <taxon>Archosauria</taxon>
        <taxon>Dinosauria</taxon>
        <taxon>Saurischia</taxon>
        <taxon>Theropoda</taxon>
        <taxon>Coelurosauria</taxon>
        <taxon>Aves</taxon>
        <taxon>Neognathae</taxon>
        <taxon>Galloanserae</taxon>
        <taxon>Anseriformes</taxon>
        <taxon>Anatidae</taxon>
        <taxon>Anatinae</taxon>
        <taxon>Anas</taxon>
    </lineage>
</organism>
<dbReference type="Proteomes" id="UP000296049">
    <property type="component" value="Unassembled WGS sequence"/>
</dbReference>
<dbReference type="EMBL" id="KB742459">
    <property type="protein sequence ID" value="EOB08310.1"/>
    <property type="molecule type" value="Genomic_DNA"/>
</dbReference>
<protein>
    <submittedName>
        <fullName evidence="2">Uncharacterized protein</fullName>
    </submittedName>
</protein>
<evidence type="ECO:0000313" key="2">
    <source>
        <dbReference type="EMBL" id="EOB08310.1"/>
    </source>
</evidence>
<sequence>MDQPARLEVGVEKERKMHTACGASSQQARPSGTSCEASPDTWQWQQPCKEASHAEGEFAELSALELESNSMKTACASPACTFLISMQRSRDTGYITAFLGATITINKRILRKLSESFKYTGSRKIEGEKISLAELQPLTSAKKKLPHSIQQHKRKSFLTELKHQICQVTDKKSFHWSTGLCEMPAAQPSQPACTVANERSLLGFYIKTMVPAIVSSRQIHLTNTLLAAPAERQAWKGISLSFHNLLQTATRHNGHTCTVGYSNSKDTPTWLVGQVPAKKSKRRVSEARRNSLAGAE</sequence>
<proteinExistence type="predicted"/>
<feature type="region of interest" description="Disordered" evidence="1">
    <location>
        <begin position="1"/>
        <end position="40"/>
    </location>
</feature>
<keyword evidence="3" id="KW-1185">Reference proteome</keyword>
<accession>R0M2I0</accession>
<feature type="compositionally biased region" description="Polar residues" evidence="1">
    <location>
        <begin position="22"/>
        <end position="40"/>
    </location>
</feature>
<dbReference type="AlphaFoldDB" id="R0M2I0"/>
<feature type="region of interest" description="Disordered" evidence="1">
    <location>
        <begin position="276"/>
        <end position="296"/>
    </location>
</feature>
<evidence type="ECO:0000313" key="3">
    <source>
        <dbReference type="Proteomes" id="UP000296049"/>
    </source>
</evidence>
<gene>
    <name evidence="2" type="ORF">Anapl_01496</name>
</gene>